<dbReference type="EMBL" id="JAINUF010000008">
    <property type="protein sequence ID" value="KAJ8351202.1"/>
    <property type="molecule type" value="Genomic_DNA"/>
</dbReference>
<name>A0A9Q1F4U0_SYNKA</name>
<dbReference type="GO" id="GO:0005737">
    <property type="term" value="C:cytoplasm"/>
    <property type="evidence" value="ECO:0007669"/>
    <property type="project" value="TreeGrafter"/>
</dbReference>
<dbReference type="Proteomes" id="UP001152622">
    <property type="component" value="Chromosome 8"/>
</dbReference>
<dbReference type="Gene3D" id="1.20.5.170">
    <property type="match status" value="1"/>
</dbReference>
<dbReference type="PANTHER" id="PTHR45652:SF7">
    <property type="entry name" value="VIMENTIN-LIKE"/>
    <property type="match status" value="1"/>
</dbReference>
<dbReference type="GO" id="GO:0005882">
    <property type="term" value="C:intermediate filament"/>
    <property type="evidence" value="ECO:0007669"/>
    <property type="project" value="TreeGrafter"/>
</dbReference>
<sequence length="272" mass="30263">MLCTDCLALRDQVAIYENELDMLHEEHQTQQLTDIQQLKGVKNPRRSGTGQLGSLRADRHVFISDSGAKGTIESLVEPSDGVATVTVEFPTPDVTPTILGIKEYYCQLEESLQFEFKATSAVSLGDHKVAELAKGPKVAVTDASKVTDVGELKNLIAELQRELADLEKCGEELEVEIEERKEVYLEEIAELQVRRPCGDSQSPPAIGWTCVCSCVTLCCVEELENAQADLDTQMKEQCADYDELLSEKMALDIEIAAYRDLVELEEDRLCYL</sequence>
<feature type="coiled-coil region" evidence="1">
    <location>
        <begin position="149"/>
        <end position="194"/>
    </location>
</feature>
<gene>
    <name evidence="2" type="ORF">SKAU_G00226780</name>
</gene>
<dbReference type="SUPFAM" id="SSF64593">
    <property type="entry name" value="Intermediate filament protein, coiled coil region"/>
    <property type="match status" value="1"/>
</dbReference>
<evidence type="ECO:0000256" key="1">
    <source>
        <dbReference type="SAM" id="Coils"/>
    </source>
</evidence>
<proteinExistence type="predicted"/>
<dbReference type="PANTHER" id="PTHR45652">
    <property type="entry name" value="GLIAL FIBRILLARY ACIDIC PROTEIN"/>
    <property type="match status" value="1"/>
</dbReference>
<keyword evidence="3" id="KW-1185">Reference proteome</keyword>
<reference evidence="2" key="1">
    <citation type="journal article" date="2023" name="Science">
        <title>Genome structures resolve the early diversification of teleost fishes.</title>
        <authorList>
            <person name="Parey E."/>
            <person name="Louis A."/>
            <person name="Montfort J."/>
            <person name="Bouchez O."/>
            <person name="Roques C."/>
            <person name="Iampietro C."/>
            <person name="Lluch J."/>
            <person name="Castinel A."/>
            <person name="Donnadieu C."/>
            <person name="Desvignes T."/>
            <person name="Floi Bucao C."/>
            <person name="Jouanno E."/>
            <person name="Wen M."/>
            <person name="Mejri S."/>
            <person name="Dirks R."/>
            <person name="Jansen H."/>
            <person name="Henkel C."/>
            <person name="Chen W.J."/>
            <person name="Zahm M."/>
            <person name="Cabau C."/>
            <person name="Klopp C."/>
            <person name="Thompson A.W."/>
            <person name="Robinson-Rechavi M."/>
            <person name="Braasch I."/>
            <person name="Lecointre G."/>
            <person name="Bobe J."/>
            <person name="Postlethwait J.H."/>
            <person name="Berthelot C."/>
            <person name="Roest Crollius H."/>
            <person name="Guiguen Y."/>
        </authorList>
    </citation>
    <scope>NUCLEOTIDE SEQUENCE</scope>
    <source>
        <strain evidence="2">WJC10195</strain>
    </source>
</reference>
<accession>A0A9Q1F4U0</accession>
<comment type="caution">
    <text evidence="2">The sequence shown here is derived from an EMBL/GenBank/DDBJ whole genome shotgun (WGS) entry which is preliminary data.</text>
</comment>
<dbReference type="AlphaFoldDB" id="A0A9Q1F4U0"/>
<dbReference type="InterPro" id="IPR050405">
    <property type="entry name" value="Intermediate_filament"/>
</dbReference>
<evidence type="ECO:0000313" key="2">
    <source>
        <dbReference type="EMBL" id="KAJ8351202.1"/>
    </source>
</evidence>
<dbReference type="GO" id="GO:0005200">
    <property type="term" value="F:structural constituent of cytoskeleton"/>
    <property type="evidence" value="ECO:0007669"/>
    <property type="project" value="TreeGrafter"/>
</dbReference>
<evidence type="ECO:0000313" key="3">
    <source>
        <dbReference type="Proteomes" id="UP001152622"/>
    </source>
</evidence>
<organism evidence="2 3">
    <name type="scientific">Synaphobranchus kaupii</name>
    <name type="common">Kaup's arrowtooth eel</name>
    <dbReference type="NCBI Taxonomy" id="118154"/>
    <lineage>
        <taxon>Eukaryota</taxon>
        <taxon>Metazoa</taxon>
        <taxon>Chordata</taxon>
        <taxon>Craniata</taxon>
        <taxon>Vertebrata</taxon>
        <taxon>Euteleostomi</taxon>
        <taxon>Actinopterygii</taxon>
        <taxon>Neopterygii</taxon>
        <taxon>Teleostei</taxon>
        <taxon>Anguilliformes</taxon>
        <taxon>Synaphobranchidae</taxon>
        <taxon>Synaphobranchus</taxon>
    </lineage>
</organism>
<protein>
    <recommendedName>
        <fullName evidence="4">IF rod domain-containing protein</fullName>
    </recommendedName>
</protein>
<evidence type="ECO:0008006" key="4">
    <source>
        <dbReference type="Google" id="ProtNLM"/>
    </source>
</evidence>
<dbReference type="OrthoDB" id="8925521at2759"/>
<keyword evidence="1" id="KW-0175">Coiled coil</keyword>
<dbReference type="GO" id="GO:0045109">
    <property type="term" value="P:intermediate filament organization"/>
    <property type="evidence" value="ECO:0007669"/>
    <property type="project" value="TreeGrafter"/>
</dbReference>